<accession>A0A1U9NP80</accession>
<evidence type="ECO:0000313" key="3">
    <source>
        <dbReference type="Proteomes" id="UP000189674"/>
    </source>
</evidence>
<organism evidence="2 3">
    <name type="scientific">Anaerohalosphaera lusitana</name>
    <dbReference type="NCBI Taxonomy" id="1936003"/>
    <lineage>
        <taxon>Bacteria</taxon>
        <taxon>Pseudomonadati</taxon>
        <taxon>Planctomycetota</taxon>
        <taxon>Phycisphaerae</taxon>
        <taxon>Sedimentisphaerales</taxon>
        <taxon>Anaerohalosphaeraceae</taxon>
        <taxon>Anaerohalosphaera</taxon>
    </lineage>
</organism>
<dbReference type="KEGG" id="alus:STSP2_02839"/>
<sequence>MNSTDCDRVKRLRTDPPSEKRLTEVFQQESERFADELHKNLNHTPLGKLLGMIAALPEVRHEKVLRARDRIETGEIDKDLDAAMDRMLEDLLS</sequence>
<evidence type="ECO:0000313" key="2">
    <source>
        <dbReference type="EMBL" id="AQT69645.1"/>
    </source>
</evidence>
<dbReference type="AlphaFoldDB" id="A0A1U9NP80"/>
<feature type="region of interest" description="Disordered" evidence="1">
    <location>
        <begin position="1"/>
        <end position="20"/>
    </location>
</feature>
<dbReference type="EMBL" id="CP019791">
    <property type="protein sequence ID" value="AQT69645.1"/>
    <property type="molecule type" value="Genomic_DNA"/>
</dbReference>
<keyword evidence="3" id="KW-1185">Reference proteome</keyword>
<name>A0A1U9NP80_9BACT</name>
<reference evidence="3" key="1">
    <citation type="submission" date="2017-02" db="EMBL/GenBank/DDBJ databases">
        <title>Comparative genomics and description of representatives of a novel lineage of planctomycetes thriving in anoxic sediments.</title>
        <authorList>
            <person name="Spring S."/>
            <person name="Bunk B."/>
            <person name="Sproer C."/>
        </authorList>
    </citation>
    <scope>NUCLEOTIDE SEQUENCE [LARGE SCALE GENOMIC DNA]</scope>
    <source>
        <strain evidence="3">ST-NAGAB-D1</strain>
    </source>
</reference>
<dbReference type="Proteomes" id="UP000189674">
    <property type="component" value="Chromosome"/>
</dbReference>
<evidence type="ECO:0000256" key="1">
    <source>
        <dbReference type="SAM" id="MobiDB-lite"/>
    </source>
</evidence>
<protein>
    <submittedName>
        <fullName evidence="2">Uncharacterized protein</fullName>
    </submittedName>
</protein>
<gene>
    <name evidence="2" type="ORF">STSP2_02839</name>
</gene>
<proteinExistence type="predicted"/>
<dbReference type="RefSeq" id="WP_146663314.1">
    <property type="nucleotide sequence ID" value="NZ_CP019791.1"/>
</dbReference>